<dbReference type="Proteomes" id="UP000789901">
    <property type="component" value="Unassembled WGS sequence"/>
</dbReference>
<protein>
    <submittedName>
        <fullName evidence="1">39807_t:CDS:1</fullName>
    </submittedName>
</protein>
<gene>
    <name evidence="1" type="ORF">GMARGA_LOCUS29926</name>
</gene>
<feature type="non-terminal residue" evidence="1">
    <location>
        <position position="1"/>
    </location>
</feature>
<organism evidence="1 2">
    <name type="scientific">Gigaspora margarita</name>
    <dbReference type="NCBI Taxonomy" id="4874"/>
    <lineage>
        <taxon>Eukaryota</taxon>
        <taxon>Fungi</taxon>
        <taxon>Fungi incertae sedis</taxon>
        <taxon>Mucoromycota</taxon>
        <taxon>Glomeromycotina</taxon>
        <taxon>Glomeromycetes</taxon>
        <taxon>Diversisporales</taxon>
        <taxon>Gigasporaceae</taxon>
        <taxon>Gigaspora</taxon>
    </lineage>
</organism>
<sequence>FQEISNFNSESDLSEEESDISFNIQENQNDPEIIVKEIKNIIYNSLFEYWDRTSQICLLAILLDPRIKEMAFANDNIRNQTIEEYQLQLYQFIPPSEEHPISSNLTNISSNNMFKDMIFGIPKVTRIYR</sequence>
<evidence type="ECO:0000313" key="1">
    <source>
        <dbReference type="EMBL" id="CAG8829195.1"/>
    </source>
</evidence>
<dbReference type="EMBL" id="CAJVQB010041130">
    <property type="protein sequence ID" value="CAG8829195.1"/>
    <property type="molecule type" value="Genomic_DNA"/>
</dbReference>
<accession>A0ABN7WET4</accession>
<name>A0ABN7WET4_GIGMA</name>
<proteinExistence type="predicted"/>
<comment type="caution">
    <text evidence="1">The sequence shown here is derived from an EMBL/GenBank/DDBJ whole genome shotgun (WGS) entry which is preliminary data.</text>
</comment>
<reference evidence="1 2" key="1">
    <citation type="submission" date="2021-06" db="EMBL/GenBank/DDBJ databases">
        <authorList>
            <person name="Kallberg Y."/>
            <person name="Tangrot J."/>
            <person name="Rosling A."/>
        </authorList>
    </citation>
    <scope>NUCLEOTIDE SEQUENCE [LARGE SCALE GENOMIC DNA]</scope>
    <source>
        <strain evidence="1 2">120-4 pot B 10/14</strain>
    </source>
</reference>
<keyword evidence="2" id="KW-1185">Reference proteome</keyword>
<evidence type="ECO:0000313" key="2">
    <source>
        <dbReference type="Proteomes" id="UP000789901"/>
    </source>
</evidence>